<reference evidence="2 3" key="1">
    <citation type="submission" date="2021-07" db="EMBL/GenBank/DDBJ databases">
        <title>Paenibacillus radiodurans sp. nov., isolated from the southeastern edge of Tengger Desert.</title>
        <authorList>
            <person name="Zhang G."/>
        </authorList>
    </citation>
    <scope>NUCLEOTIDE SEQUENCE [LARGE SCALE GENOMIC DNA]</scope>
    <source>
        <strain evidence="2 3">CCM 7311</strain>
    </source>
</reference>
<dbReference type="EMBL" id="JAHZIK010000726">
    <property type="protein sequence ID" value="MBW7457013.1"/>
    <property type="molecule type" value="Genomic_DNA"/>
</dbReference>
<keyword evidence="1" id="KW-1133">Transmembrane helix</keyword>
<keyword evidence="3" id="KW-1185">Reference proteome</keyword>
<dbReference type="Proteomes" id="UP001519887">
    <property type="component" value="Unassembled WGS sequence"/>
</dbReference>
<accession>A0ABS7C7W5</accession>
<protein>
    <submittedName>
        <fullName evidence="2">Uncharacterized protein</fullName>
    </submittedName>
</protein>
<comment type="caution">
    <text evidence="2">The sequence shown here is derived from an EMBL/GenBank/DDBJ whole genome shotgun (WGS) entry which is preliminary data.</text>
</comment>
<sequence length="46" mass="5425">MGVPAFVWICAIIIAIIVTWITIWVTNKAYSRRWEDRTSEIDRTDN</sequence>
<organism evidence="2 3">
    <name type="scientific">Paenibacillus sepulcri</name>
    <dbReference type="NCBI Taxonomy" id="359917"/>
    <lineage>
        <taxon>Bacteria</taxon>
        <taxon>Bacillati</taxon>
        <taxon>Bacillota</taxon>
        <taxon>Bacilli</taxon>
        <taxon>Bacillales</taxon>
        <taxon>Paenibacillaceae</taxon>
        <taxon>Paenibacillus</taxon>
    </lineage>
</organism>
<name>A0ABS7C7W5_9BACL</name>
<dbReference type="RefSeq" id="WP_210039751.1">
    <property type="nucleotide sequence ID" value="NZ_JBHLVU010000008.1"/>
</dbReference>
<keyword evidence="1" id="KW-0472">Membrane</keyword>
<gene>
    <name evidence="2" type="ORF">K0U00_23540</name>
</gene>
<evidence type="ECO:0000256" key="1">
    <source>
        <dbReference type="SAM" id="Phobius"/>
    </source>
</evidence>
<proteinExistence type="predicted"/>
<evidence type="ECO:0000313" key="3">
    <source>
        <dbReference type="Proteomes" id="UP001519887"/>
    </source>
</evidence>
<feature type="transmembrane region" description="Helical" evidence="1">
    <location>
        <begin position="6"/>
        <end position="25"/>
    </location>
</feature>
<keyword evidence="1" id="KW-0812">Transmembrane</keyword>
<evidence type="ECO:0000313" key="2">
    <source>
        <dbReference type="EMBL" id="MBW7457013.1"/>
    </source>
</evidence>